<accession>A6KE72</accession>
<name>A6KE72_RAT</name>
<protein>
    <submittedName>
        <fullName evidence="1">RCG61277</fullName>
    </submittedName>
</protein>
<dbReference type="AlphaFoldDB" id="A6KE72"/>
<evidence type="ECO:0000313" key="2">
    <source>
        <dbReference type="Proteomes" id="UP000234681"/>
    </source>
</evidence>
<dbReference type="Proteomes" id="UP000234681">
    <property type="component" value="Chromosome 15"/>
</dbReference>
<evidence type="ECO:0000313" key="1">
    <source>
        <dbReference type="EMBL" id="EDL88377.1"/>
    </source>
</evidence>
<organism evidence="1 2">
    <name type="scientific">Rattus norvegicus</name>
    <name type="common">Rat</name>
    <dbReference type="NCBI Taxonomy" id="10116"/>
    <lineage>
        <taxon>Eukaryota</taxon>
        <taxon>Metazoa</taxon>
        <taxon>Chordata</taxon>
        <taxon>Craniata</taxon>
        <taxon>Vertebrata</taxon>
        <taxon>Euteleostomi</taxon>
        <taxon>Mammalia</taxon>
        <taxon>Eutheria</taxon>
        <taxon>Euarchontoglires</taxon>
        <taxon>Glires</taxon>
        <taxon>Rodentia</taxon>
        <taxon>Myomorpha</taxon>
        <taxon>Muroidea</taxon>
        <taxon>Muridae</taxon>
        <taxon>Murinae</taxon>
        <taxon>Rattus</taxon>
    </lineage>
</organism>
<dbReference type="EMBL" id="CH474040">
    <property type="protein sequence ID" value="EDL88377.1"/>
    <property type="molecule type" value="Genomic_DNA"/>
</dbReference>
<gene>
    <name evidence="1" type="ORF">rCG_61277</name>
</gene>
<sequence>MSVTGTGHVVYYKDTQQIFNII</sequence>
<reference evidence="1 2" key="1">
    <citation type="submission" date="2005-07" db="EMBL/GenBank/DDBJ databases">
        <authorList>
            <person name="Mural R.J."/>
            <person name="Li P.W."/>
            <person name="Adams M.D."/>
            <person name="Amanatides P.G."/>
            <person name="Baden-Tillson H."/>
            <person name="Barnstead M."/>
            <person name="Chin S.H."/>
            <person name="Dew I."/>
            <person name="Evans C.A."/>
            <person name="Ferriera S."/>
            <person name="Flanigan M."/>
            <person name="Fosler C."/>
            <person name="Glodek A."/>
            <person name="Gu Z."/>
            <person name="Holt R.A."/>
            <person name="Jennings D."/>
            <person name="Kraft C.L."/>
            <person name="Lu F."/>
            <person name="Nguyen T."/>
            <person name="Nusskern D.R."/>
            <person name="Pfannkoch C.M."/>
            <person name="Sitter C."/>
            <person name="Sutton G.G."/>
            <person name="Venter J.C."/>
            <person name="Wang Z."/>
            <person name="Woodage T."/>
            <person name="Zheng X.H."/>
            <person name="Zhong F."/>
        </authorList>
    </citation>
    <scope>NUCLEOTIDE SEQUENCE [LARGE SCALE GENOMIC DNA]</scope>
    <source>
        <strain>BN</strain>
        <strain evidence="2">Sprague-Dawley</strain>
    </source>
</reference>
<proteinExistence type="predicted"/>